<dbReference type="GO" id="GO:0005829">
    <property type="term" value="C:cytosol"/>
    <property type="evidence" value="ECO:0007669"/>
    <property type="project" value="TreeGrafter"/>
</dbReference>
<reference evidence="2 3" key="1">
    <citation type="journal article" date="2015" name="Microbes Environ.">
        <title>Distribution and evolution of nitrogen fixation genes in the phylum bacteroidetes.</title>
        <authorList>
            <person name="Inoue J."/>
            <person name="Oshima K."/>
            <person name="Suda W."/>
            <person name="Sakamoto M."/>
            <person name="Iino T."/>
            <person name="Noda S."/>
            <person name="Hongoh Y."/>
            <person name="Hattori M."/>
            <person name="Ohkuma M."/>
        </authorList>
    </citation>
    <scope>NUCLEOTIDE SEQUENCE [LARGE SCALE GENOMIC DNA]</scope>
    <source>
        <strain evidence="2">JCM 15548</strain>
    </source>
</reference>
<dbReference type="PANTHER" id="PTHR33221">
    <property type="entry name" value="WINGED HELIX-TURN-HELIX TRANSCRIPTIONAL REGULATOR, RRF2 FAMILY"/>
    <property type="match status" value="1"/>
</dbReference>
<dbReference type="InterPro" id="IPR036388">
    <property type="entry name" value="WH-like_DNA-bd_sf"/>
</dbReference>
<dbReference type="Proteomes" id="UP000032900">
    <property type="component" value="Unassembled WGS sequence"/>
</dbReference>
<sequence length="140" mass="15845">MLRFSNKIKYGLQFLLFLDVDSEDFTDIQRAALSCEIPQKFLEGIAVSLKKHGILEVKRGAGGGYRLSRTPKEVTLAQIVDALESVSPKVGASNNELTSQVVEETLNDTIDQFWALLQNISLHQIQKKYYESADKLMYYI</sequence>
<accession>A0A0E9LVM5</accession>
<dbReference type="PROSITE" id="PS51197">
    <property type="entry name" value="HTH_RRF2_2"/>
    <property type="match status" value="1"/>
</dbReference>
<dbReference type="PANTHER" id="PTHR33221:SF5">
    <property type="entry name" value="HTH-TYPE TRANSCRIPTIONAL REGULATOR ISCR"/>
    <property type="match status" value="1"/>
</dbReference>
<dbReference type="AlphaFoldDB" id="A0A0E9LVM5"/>
<evidence type="ECO:0000313" key="2">
    <source>
        <dbReference type="EMBL" id="GAO29632.1"/>
    </source>
</evidence>
<name>A0A0E9LVM5_9BACT</name>
<comment type="caution">
    <text evidence="2">The sequence shown here is derived from an EMBL/GenBank/DDBJ whole genome shotgun (WGS) entry which is preliminary data.</text>
</comment>
<evidence type="ECO:0000313" key="3">
    <source>
        <dbReference type="Proteomes" id="UP000032900"/>
    </source>
</evidence>
<proteinExistence type="predicted"/>
<dbReference type="GO" id="GO:0003700">
    <property type="term" value="F:DNA-binding transcription factor activity"/>
    <property type="evidence" value="ECO:0007669"/>
    <property type="project" value="TreeGrafter"/>
</dbReference>
<dbReference type="InterPro" id="IPR036390">
    <property type="entry name" value="WH_DNA-bd_sf"/>
</dbReference>
<dbReference type="STRING" id="1236989.JCM15548_11841"/>
<evidence type="ECO:0000256" key="1">
    <source>
        <dbReference type="ARBA" id="ARBA00023125"/>
    </source>
</evidence>
<dbReference type="Pfam" id="PF02082">
    <property type="entry name" value="Rrf2"/>
    <property type="match status" value="1"/>
</dbReference>
<gene>
    <name evidence="2" type="ORF">JCM15548_11841</name>
</gene>
<dbReference type="SUPFAM" id="SSF46785">
    <property type="entry name" value="Winged helix' DNA-binding domain"/>
    <property type="match status" value="1"/>
</dbReference>
<dbReference type="InterPro" id="IPR000944">
    <property type="entry name" value="Tscrpt_reg_Rrf2"/>
</dbReference>
<dbReference type="GO" id="GO:0003677">
    <property type="term" value="F:DNA binding"/>
    <property type="evidence" value="ECO:0007669"/>
    <property type="project" value="UniProtKB-KW"/>
</dbReference>
<dbReference type="EMBL" id="BAZW01000011">
    <property type="protein sequence ID" value="GAO29632.1"/>
    <property type="molecule type" value="Genomic_DNA"/>
</dbReference>
<protein>
    <submittedName>
        <fullName evidence="2">Iron-sulfur cluster regulator IscR</fullName>
    </submittedName>
</protein>
<dbReference type="Gene3D" id="1.10.10.10">
    <property type="entry name" value="Winged helix-like DNA-binding domain superfamily/Winged helix DNA-binding domain"/>
    <property type="match status" value="1"/>
</dbReference>
<keyword evidence="3" id="KW-1185">Reference proteome</keyword>
<dbReference type="RefSeq" id="WP_062124050.1">
    <property type="nucleotide sequence ID" value="NZ_BAZW01000011.1"/>
</dbReference>
<keyword evidence="1" id="KW-0238">DNA-binding</keyword>
<organism evidence="2 3">
    <name type="scientific">Geofilum rubicundum JCM 15548</name>
    <dbReference type="NCBI Taxonomy" id="1236989"/>
    <lineage>
        <taxon>Bacteria</taxon>
        <taxon>Pseudomonadati</taxon>
        <taxon>Bacteroidota</taxon>
        <taxon>Bacteroidia</taxon>
        <taxon>Marinilabiliales</taxon>
        <taxon>Marinilabiliaceae</taxon>
        <taxon>Geofilum</taxon>
    </lineage>
</organism>